<proteinExistence type="predicted"/>
<gene>
    <name evidence="1" type="ORF">HPB50_024761</name>
</gene>
<reference evidence="1" key="1">
    <citation type="submission" date="2020-05" db="EMBL/GenBank/DDBJ databases">
        <title>Large-scale comparative analyses of tick genomes elucidate their genetic diversity and vector capacities.</title>
        <authorList>
            <person name="Jia N."/>
            <person name="Wang J."/>
            <person name="Shi W."/>
            <person name="Du L."/>
            <person name="Sun Y."/>
            <person name="Zhan W."/>
            <person name="Jiang J."/>
            <person name="Wang Q."/>
            <person name="Zhang B."/>
            <person name="Ji P."/>
            <person name="Sakyi L.B."/>
            <person name="Cui X."/>
            <person name="Yuan T."/>
            <person name="Jiang B."/>
            <person name="Yang W."/>
            <person name="Lam T.T.-Y."/>
            <person name="Chang Q."/>
            <person name="Ding S."/>
            <person name="Wang X."/>
            <person name="Zhu J."/>
            <person name="Ruan X."/>
            <person name="Zhao L."/>
            <person name="Wei J."/>
            <person name="Que T."/>
            <person name="Du C."/>
            <person name="Cheng J."/>
            <person name="Dai P."/>
            <person name="Han X."/>
            <person name="Huang E."/>
            <person name="Gao Y."/>
            <person name="Liu J."/>
            <person name="Shao H."/>
            <person name="Ye R."/>
            <person name="Li L."/>
            <person name="Wei W."/>
            <person name="Wang X."/>
            <person name="Wang C."/>
            <person name="Yang T."/>
            <person name="Huo Q."/>
            <person name="Li W."/>
            <person name="Guo W."/>
            <person name="Chen H."/>
            <person name="Zhou L."/>
            <person name="Ni X."/>
            <person name="Tian J."/>
            <person name="Zhou Y."/>
            <person name="Sheng Y."/>
            <person name="Liu T."/>
            <person name="Pan Y."/>
            <person name="Xia L."/>
            <person name="Li J."/>
            <person name="Zhao F."/>
            <person name="Cao W."/>
        </authorList>
    </citation>
    <scope>NUCLEOTIDE SEQUENCE</scope>
    <source>
        <strain evidence="1">Hyas-2018</strain>
    </source>
</reference>
<protein>
    <submittedName>
        <fullName evidence="1">Uncharacterized protein</fullName>
    </submittedName>
</protein>
<dbReference type="EMBL" id="CM023482">
    <property type="protein sequence ID" value="KAH6940104.1"/>
    <property type="molecule type" value="Genomic_DNA"/>
</dbReference>
<evidence type="ECO:0000313" key="2">
    <source>
        <dbReference type="Proteomes" id="UP000821845"/>
    </source>
</evidence>
<comment type="caution">
    <text evidence="1">The sequence shown here is derived from an EMBL/GenBank/DDBJ whole genome shotgun (WGS) entry which is preliminary data.</text>
</comment>
<evidence type="ECO:0000313" key="1">
    <source>
        <dbReference type="EMBL" id="KAH6940104.1"/>
    </source>
</evidence>
<dbReference type="Proteomes" id="UP000821845">
    <property type="component" value="Chromosome 2"/>
</dbReference>
<sequence>MITGRNCPENEGRNRGAEVWRVFGGRCDMPGANKTSLLRLAPREESIDASLDPRSFCGLLRLPSAAEGMPSRRRFGDRHKLEDVDGGGLRGDGPRDAQRRLR</sequence>
<accession>A0ACB7T5B3</accession>
<keyword evidence="2" id="KW-1185">Reference proteome</keyword>
<name>A0ACB7T5B3_HYAAI</name>
<organism evidence="1 2">
    <name type="scientific">Hyalomma asiaticum</name>
    <name type="common">Tick</name>
    <dbReference type="NCBI Taxonomy" id="266040"/>
    <lineage>
        <taxon>Eukaryota</taxon>
        <taxon>Metazoa</taxon>
        <taxon>Ecdysozoa</taxon>
        <taxon>Arthropoda</taxon>
        <taxon>Chelicerata</taxon>
        <taxon>Arachnida</taxon>
        <taxon>Acari</taxon>
        <taxon>Parasitiformes</taxon>
        <taxon>Ixodida</taxon>
        <taxon>Ixodoidea</taxon>
        <taxon>Ixodidae</taxon>
        <taxon>Hyalomminae</taxon>
        <taxon>Hyalomma</taxon>
    </lineage>
</organism>